<organism evidence="8 9">
    <name type="scientific">Methanothermobacter thermautotrophicus</name>
    <name type="common">Methanobacterium thermoformicicum</name>
    <dbReference type="NCBI Taxonomy" id="145262"/>
    <lineage>
        <taxon>Archaea</taxon>
        <taxon>Methanobacteriati</taxon>
        <taxon>Methanobacteriota</taxon>
        <taxon>Methanomada group</taxon>
        <taxon>Methanobacteria</taxon>
        <taxon>Methanobacteriales</taxon>
        <taxon>Methanobacteriaceae</taxon>
        <taxon>Methanothermobacter</taxon>
    </lineage>
</organism>
<dbReference type="EC" id="3.1.26.5" evidence="7"/>
<comment type="subcellular location">
    <subcellularLocation>
        <location evidence="7">Cytoplasm</location>
    </subcellularLocation>
</comment>
<comment type="catalytic activity">
    <reaction evidence="7">
        <text>Endonucleolytic cleavage of RNA, removing 5'-extranucleotides from tRNA precursor.</text>
        <dbReference type="EC" id="3.1.26.5"/>
    </reaction>
</comment>
<dbReference type="InterPro" id="IPR002738">
    <property type="entry name" value="RNase_P_p30"/>
</dbReference>
<comment type="caution">
    <text evidence="8">The sequence shown here is derived from an EMBL/GenBank/DDBJ whole genome shotgun (WGS) entry which is preliminary data.</text>
</comment>
<gene>
    <name evidence="7" type="primary">rnp3</name>
    <name evidence="8" type="ORF">HA285_03035</name>
</gene>
<dbReference type="GO" id="GO:0005737">
    <property type="term" value="C:cytoplasm"/>
    <property type="evidence" value="ECO:0007669"/>
    <property type="project" value="UniProtKB-SubCell"/>
</dbReference>
<dbReference type="InterPro" id="IPR016195">
    <property type="entry name" value="Pol/histidinol_Pase-like"/>
</dbReference>
<keyword evidence="4 7" id="KW-0540">Nuclease</keyword>
<dbReference type="PANTHER" id="PTHR13031:SF0">
    <property type="entry name" value="RIBONUCLEASE P PROTEIN SUBUNIT P30"/>
    <property type="match status" value="1"/>
</dbReference>
<dbReference type="GO" id="GO:0004526">
    <property type="term" value="F:ribonuclease P activity"/>
    <property type="evidence" value="ECO:0007669"/>
    <property type="project" value="UniProtKB-UniRule"/>
</dbReference>
<evidence type="ECO:0000256" key="3">
    <source>
        <dbReference type="ARBA" id="ARBA00022694"/>
    </source>
</evidence>
<accession>A0A7J4MV00</accession>
<evidence type="ECO:0000256" key="7">
    <source>
        <dbReference type="HAMAP-Rule" id="MF_00756"/>
    </source>
</evidence>
<evidence type="ECO:0000256" key="6">
    <source>
        <dbReference type="ARBA" id="ARBA00022801"/>
    </source>
</evidence>
<comment type="function">
    <text evidence="7">Part of ribonuclease P, a protein complex that generates mature tRNA molecules by cleaving their 5'-ends.</text>
</comment>
<dbReference type="PANTHER" id="PTHR13031">
    <property type="entry name" value="RIBONUCLEASE P SUBUNIT P30"/>
    <property type="match status" value="1"/>
</dbReference>
<keyword evidence="3 7" id="KW-0819">tRNA processing</keyword>
<dbReference type="GO" id="GO:0001682">
    <property type="term" value="P:tRNA 5'-leader removal"/>
    <property type="evidence" value="ECO:0007669"/>
    <property type="project" value="UniProtKB-UniRule"/>
</dbReference>
<keyword evidence="5 7" id="KW-0255">Endonuclease</keyword>
<evidence type="ECO:0000256" key="4">
    <source>
        <dbReference type="ARBA" id="ARBA00022722"/>
    </source>
</evidence>
<dbReference type="InterPro" id="IPR023539">
    <property type="entry name" value="RNase_P_comp-3_arc"/>
</dbReference>
<name>A0A7J4MV00_METTF</name>
<dbReference type="EMBL" id="DUHT01000034">
    <property type="protein sequence ID" value="HIH64559.1"/>
    <property type="molecule type" value="Genomic_DNA"/>
</dbReference>
<evidence type="ECO:0000313" key="8">
    <source>
        <dbReference type="EMBL" id="HIH64559.1"/>
    </source>
</evidence>
<sequence length="245" mass="27666">MILQRILMKFFDFHIQGRDHDSSLRLLLEASRLGYQGGVLVYPSDRYPALKSDLESLRENPELRDFEIARGVMINASDPRDMRRSVNKFRKKADVIYVSGGNLKVNRAACESRRVDVLSAPYTSRRDPGINHVLAREAARNNVAVELPLADVIGSWLKVRARVLEQFREILKLHRKFGFPLLLTSRASSIYDLRTPGDIMNLAECFGMESSEAEESLTSTPASILEDSGNRHLLIAEGVRLLPES</sequence>
<dbReference type="SUPFAM" id="SSF89550">
    <property type="entry name" value="PHP domain-like"/>
    <property type="match status" value="1"/>
</dbReference>
<protein>
    <recommendedName>
        <fullName evidence="7">Ribonuclease P protein component 3</fullName>
        <shortName evidence="7">RNase P component 3</shortName>
        <ecNumber evidence="7">3.1.26.5</ecNumber>
    </recommendedName>
    <alternativeName>
        <fullName evidence="7">Rpp30</fullName>
    </alternativeName>
</protein>
<keyword evidence="2 7" id="KW-0963">Cytoplasm</keyword>
<keyword evidence="6 7" id="KW-0378">Hydrolase</keyword>
<dbReference type="NCBIfam" id="NF046111">
    <property type="entry name" value="RNaseP3Mthb"/>
    <property type="match status" value="1"/>
</dbReference>
<evidence type="ECO:0000256" key="5">
    <source>
        <dbReference type="ARBA" id="ARBA00022759"/>
    </source>
</evidence>
<dbReference type="GO" id="GO:0003723">
    <property type="term" value="F:RNA binding"/>
    <property type="evidence" value="ECO:0007669"/>
    <property type="project" value="TreeGrafter"/>
</dbReference>
<evidence type="ECO:0000256" key="2">
    <source>
        <dbReference type="ARBA" id="ARBA00022490"/>
    </source>
</evidence>
<dbReference type="Pfam" id="PF01876">
    <property type="entry name" value="RNase_P_p30"/>
    <property type="match status" value="1"/>
</dbReference>
<dbReference type="Proteomes" id="UP000538031">
    <property type="component" value="Unassembled WGS sequence"/>
</dbReference>
<evidence type="ECO:0000256" key="1">
    <source>
        <dbReference type="ARBA" id="ARBA00007331"/>
    </source>
</evidence>
<dbReference type="AlphaFoldDB" id="A0A7J4MV00"/>
<proteinExistence type="inferred from homology"/>
<evidence type="ECO:0000313" key="9">
    <source>
        <dbReference type="Proteomes" id="UP000538031"/>
    </source>
</evidence>
<dbReference type="HAMAP" id="MF_00756">
    <property type="entry name" value="RNase_P_3"/>
    <property type="match status" value="1"/>
</dbReference>
<comment type="similarity">
    <text evidence="1 7">Belongs to the eukaryotic/archaeal RNase P protein component 3 family.</text>
</comment>
<reference evidence="9" key="1">
    <citation type="journal article" date="2020" name="bioRxiv">
        <title>A rank-normalized archaeal taxonomy based on genome phylogeny resolves widespread incomplete and uneven classifications.</title>
        <authorList>
            <person name="Rinke C."/>
            <person name="Chuvochina M."/>
            <person name="Mussig A.J."/>
            <person name="Chaumeil P.-A."/>
            <person name="Waite D.W."/>
            <person name="Whitman W.B."/>
            <person name="Parks D.H."/>
            <person name="Hugenholtz P."/>
        </authorList>
    </citation>
    <scope>NUCLEOTIDE SEQUENCE [LARGE SCALE GENOMIC DNA]</scope>
</reference>
<dbReference type="GO" id="GO:0030677">
    <property type="term" value="C:ribonuclease P complex"/>
    <property type="evidence" value="ECO:0007669"/>
    <property type="project" value="UniProtKB-UniRule"/>
</dbReference>
<dbReference type="Gene3D" id="3.20.20.140">
    <property type="entry name" value="Metal-dependent hydrolases"/>
    <property type="match status" value="1"/>
</dbReference>
<comment type="subunit">
    <text evidence="7">Consists of a catalytic RNA component and at least 4-5 protein subunits.</text>
</comment>